<organism evidence="1 2">
    <name type="scientific">Avibacterium paragallinarum</name>
    <name type="common">Haemophilus gallinarum</name>
    <dbReference type="NCBI Taxonomy" id="728"/>
    <lineage>
        <taxon>Bacteria</taxon>
        <taxon>Pseudomonadati</taxon>
        <taxon>Pseudomonadota</taxon>
        <taxon>Gammaproteobacteria</taxon>
        <taxon>Pasteurellales</taxon>
        <taxon>Pasteurellaceae</taxon>
        <taxon>Avibacterium</taxon>
    </lineage>
</organism>
<dbReference type="GO" id="GO:0004553">
    <property type="term" value="F:hydrolase activity, hydrolyzing O-glycosyl compounds"/>
    <property type="evidence" value="ECO:0007669"/>
    <property type="project" value="InterPro"/>
</dbReference>
<dbReference type="GO" id="GO:0030246">
    <property type="term" value="F:carbohydrate binding"/>
    <property type="evidence" value="ECO:0007669"/>
    <property type="project" value="InterPro"/>
</dbReference>
<evidence type="ECO:0000313" key="2">
    <source>
        <dbReference type="Proteomes" id="UP000254620"/>
    </source>
</evidence>
<reference evidence="1 2" key="1">
    <citation type="submission" date="2018-06" db="EMBL/GenBank/DDBJ databases">
        <authorList>
            <consortium name="Pathogen Informatics"/>
            <person name="Doyle S."/>
        </authorList>
    </citation>
    <scope>NUCLEOTIDE SEQUENCE [LARGE SCALE GENOMIC DNA]</scope>
    <source>
        <strain evidence="1 2">NCTC10926</strain>
    </source>
</reference>
<sequence length="441" mass="50415">MSIANKPDEQIFASQAKRNEIDNFPDMLRGWGITFEQTEGIPPMEWFNFLFKRIDENLLYHLQRGLPEWSATLDYPKGAYVQHQGKTYRALMQNKNSPPNTADTDKWKRWAIDLDEINEFIRTNQKSSATNSESEDTVATSKAVYDLNGIKLDKVGGEAFLKTIDYTKANGYTYSGFYRPNGDRLNNLPLNGLMMHITHPHYSTNAHARGICFAYGSLTGNTAWDIFTTAFDANGNHLGQKRIMTELGGTFTGNVTAPNLTATGLINITGNRWERVRATLPDGGYWRWEVNPASKDDPRFNFMYRFANGDTRYVAFPRVDKNETVAYQGWVDEKIQSLITYQKIGNFQIRKYPDGTMIQTYTIRQNDLYEWFEKSFNWAIAFVDTPLIFSKVTTSIGGSHDADVNILTKSNNATCYYHEYEHGGSNQGNVRIQFLAIGRWK</sequence>
<dbReference type="AlphaFoldDB" id="A0A380X6F5"/>
<dbReference type="GO" id="GO:0005576">
    <property type="term" value="C:extracellular region"/>
    <property type="evidence" value="ECO:0007669"/>
    <property type="project" value="InterPro"/>
</dbReference>
<dbReference type="Gene3D" id="2.10.10.20">
    <property type="entry name" value="Carbohydrate-binding module superfamily 5/12"/>
    <property type="match status" value="1"/>
</dbReference>
<gene>
    <name evidence="1" type="ORF">NCTC10926_00910</name>
</gene>
<dbReference type="GO" id="GO:0005975">
    <property type="term" value="P:carbohydrate metabolic process"/>
    <property type="evidence" value="ECO:0007669"/>
    <property type="project" value="InterPro"/>
</dbReference>
<dbReference type="InterPro" id="IPR036573">
    <property type="entry name" value="CBM_sf_5/12"/>
</dbReference>
<protein>
    <submittedName>
        <fullName evidence="1">Phage tail fibre repeat</fullName>
    </submittedName>
</protein>
<dbReference type="SUPFAM" id="SSF51055">
    <property type="entry name" value="Carbohydrate binding domain"/>
    <property type="match status" value="1"/>
</dbReference>
<dbReference type="EMBL" id="UFSW01000001">
    <property type="protein sequence ID" value="SUU97518.1"/>
    <property type="molecule type" value="Genomic_DNA"/>
</dbReference>
<accession>A0A380X6F5</accession>
<name>A0A380X6F5_AVIPA</name>
<dbReference type="Proteomes" id="UP000254620">
    <property type="component" value="Unassembled WGS sequence"/>
</dbReference>
<dbReference type="RefSeq" id="WP_258866885.1">
    <property type="nucleotide sequence ID" value="NZ_UFSW01000001.1"/>
</dbReference>
<evidence type="ECO:0000313" key="1">
    <source>
        <dbReference type="EMBL" id="SUU97518.1"/>
    </source>
</evidence>
<proteinExistence type="predicted"/>
<dbReference type="CDD" id="cd12215">
    <property type="entry name" value="ChiC_BD"/>
    <property type="match status" value="1"/>
</dbReference>